<proteinExistence type="predicted"/>
<dbReference type="EMBL" id="CP058649">
    <property type="protein sequence ID" value="QUI21130.1"/>
    <property type="molecule type" value="Genomic_DNA"/>
</dbReference>
<dbReference type="RefSeq" id="WP_212696592.1">
    <property type="nucleotide sequence ID" value="NZ_CP058649.1"/>
</dbReference>
<dbReference type="KEGG" id="vpy:HZI73_01985"/>
<protein>
    <submittedName>
        <fullName evidence="1">NAD(P)-dependent oxidoreductase</fullName>
    </submittedName>
</protein>
<keyword evidence="2" id="KW-1185">Reference proteome</keyword>
<sequence>MKTALIGYTGLVGSHLNRQLVCHGKYNRKNIEEIRGKQYDLIICAGMYGTKWYANKFPEEDLEAIYQLINSLKGVNCGYLVLMSTVDVYKYPVAVDEDTTVDTDGLHSYGKHRYMVETFVREHFEQHLIVRLPALFGQGLKKNFLYDLIHDQCLHWTHKDSQYQYYNLAYLWQDVQRAMKAGISLLHVNSEPITARELAQVCFQKDFLNETDAKPMLYDVRSRYVKHDGHSPYMYSKNHVMADIKRFIKEIG</sequence>
<evidence type="ECO:0000313" key="1">
    <source>
        <dbReference type="EMBL" id="QUI21130.1"/>
    </source>
</evidence>
<dbReference type="SUPFAM" id="SSF51735">
    <property type="entry name" value="NAD(P)-binding Rossmann-fold domains"/>
    <property type="match status" value="1"/>
</dbReference>
<name>A0A8J8SF13_9FIRM</name>
<evidence type="ECO:0000313" key="2">
    <source>
        <dbReference type="Proteomes" id="UP000683246"/>
    </source>
</evidence>
<organism evidence="1 2">
    <name type="scientific">Vallitalea pronyensis</name>
    <dbReference type="NCBI Taxonomy" id="1348613"/>
    <lineage>
        <taxon>Bacteria</taxon>
        <taxon>Bacillati</taxon>
        <taxon>Bacillota</taxon>
        <taxon>Clostridia</taxon>
        <taxon>Lachnospirales</taxon>
        <taxon>Vallitaleaceae</taxon>
        <taxon>Vallitalea</taxon>
    </lineage>
</organism>
<accession>A0A8J8SF13</accession>
<reference evidence="1" key="1">
    <citation type="submission" date="2020-07" db="EMBL/GenBank/DDBJ databases">
        <title>Vallitalea pronyensis genome.</title>
        <authorList>
            <person name="Postec A."/>
        </authorList>
    </citation>
    <scope>NUCLEOTIDE SEQUENCE</scope>
    <source>
        <strain evidence="1">FatNI3</strain>
    </source>
</reference>
<dbReference type="Proteomes" id="UP000683246">
    <property type="component" value="Chromosome"/>
</dbReference>
<gene>
    <name evidence="1" type="ORF">HZI73_01985</name>
</gene>
<dbReference type="InterPro" id="IPR036291">
    <property type="entry name" value="NAD(P)-bd_dom_sf"/>
</dbReference>
<dbReference type="Gene3D" id="3.40.50.720">
    <property type="entry name" value="NAD(P)-binding Rossmann-like Domain"/>
    <property type="match status" value="1"/>
</dbReference>
<dbReference type="AlphaFoldDB" id="A0A8J8SF13"/>